<dbReference type="AlphaFoldDB" id="A0A1Q9C998"/>
<dbReference type="Proteomes" id="UP000186817">
    <property type="component" value="Unassembled WGS sequence"/>
</dbReference>
<dbReference type="OrthoDB" id="419938at2759"/>
<organism evidence="2 3">
    <name type="scientific">Symbiodinium microadriaticum</name>
    <name type="common">Dinoflagellate</name>
    <name type="synonym">Zooxanthella microadriatica</name>
    <dbReference type="NCBI Taxonomy" id="2951"/>
    <lineage>
        <taxon>Eukaryota</taxon>
        <taxon>Sar</taxon>
        <taxon>Alveolata</taxon>
        <taxon>Dinophyceae</taxon>
        <taxon>Suessiales</taxon>
        <taxon>Symbiodiniaceae</taxon>
        <taxon>Symbiodinium</taxon>
    </lineage>
</organism>
<keyword evidence="3" id="KW-1185">Reference proteome</keyword>
<name>A0A1Q9C998_SYMMI</name>
<evidence type="ECO:0000313" key="2">
    <source>
        <dbReference type="EMBL" id="OLP79488.1"/>
    </source>
</evidence>
<proteinExistence type="predicted"/>
<evidence type="ECO:0000256" key="1">
    <source>
        <dbReference type="SAM" id="MobiDB-lite"/>
    </source>
</evidence>
<feature type="region of interest" description="Disordered" evidence="1">
    <location>
        <begin position="39"/>
        <end position="59"/>
    </location>
</feature>
<protein>
    <submittedName>
        <fullName evidence="2">Uncharacterized protein</fullName>
    </submittedName>
</protein>
<feature type="region of interest" description="Disordered" evidence="1">
    <location>
        <begin position="84"/>
        <end position="107"/>
    </location>
</feature>
<sequence length="204" mass="23105">MFSWSFHGIFKTELGHPGCSPQKVERGMPAGFGGRVLTSDDFEGSKRPHPPFISTKGTKRTTLSPSFAKMSDYGADSISLTMTRTSSEISESSEELRGPPGLEDSTGDTIRELLDRAVHSLRVATNQAARRRVRQRLQRRLSDFLTRDQYEKAMQQFKFLCETRLGYVWRVAQHNDKLEKAQPGPGVCYLNFNELSGEWEHSFV</sequence>
<dbReference type="EMBL" id="LSRX01001477">
    <property type="protein sequence ID" value="OLP79488.1"/>
    <property type="molecule type" value="Genomic_DNA"/>
</dbReference>
<comment type="caution">
    <text evidence="2">The sequence shown here is derived from an EMBL/GenBank/DDBJ whole genome shotgun (WGS) entry which is preliminary data.</text>
</comment>
<gene>
    <name evidence="2" type="ORF">AK812_SmicGene40215</name>
</gene>
<evidence type="ECO:0000313" key="3">
    <source>
        <dbReference type="Proteomes" id="UP000186817"/>
    </source>
</evidence>
<reference evidence="2 3" key="1">
    <citation type="submission" date="2016-02" db="EMBL/GenBank/DDBJ databases">
        <title>Genome analysis of coral dinoflagellate symbionts highlights evolutionary adaptations to a symbiotic lifestyle.</title>
        <authorList>
            <person name="Aranda M."/>
            <person name="Li Y."/>
            <person name="Liew Y.J."/>
            <person name="Baumgarten S."/>
            <person name="Simakov O."/>
            <person name="Wilson M."/>
            <person name="Piel J."/>
            <person name="Ashoor H."/>
            <person name="Bougouffa S."/>
            <person name="Bajic V.B."/>
            <person name="Ryu T."/>
            <person name="Ravasi T."/>
            <person name="Bayer T."/>
            <person name="Micklem G."/>
            <person name="Kim H."/>
            <person name="Bhak J."/>
            <person name="Lajeunesse T.C."/>
            <person name="Voolstra C.R."/>
        </authorList>
    </citation>
    <scope>NUCLEOTIDE SEQUENCE [LARGE SCALE GENOMIC DNA]</scope>
    <source>
        <strain evidence="2 3">CCMP2467</strain>
    </source>
</reference>
<accession>A0A1Q9C998</accession>